<organism evidence="1 2">
    <name type="scientific">Nocardioides zeae</name>
    <dbReference type="NCBI Taxonomy" id="1457234"/>
    <lineage>
        <taxon>Bacteria</taxon>
        <taxon>Bacillati</taxon>
        <taxon>Actinomycetota</taxon>
        <taxon>Actinomycetes</taxon>
        <taxon>Propionibacteriales</taxon>
        <taxon>Nocardioidaceae</taxon>
        <taxon>Nocardioides</taxon>
    </lineage>
</organism>
<keyword evidence="2" id="KW-1185">Reference proteome</keyword>
<evidence type="ECO:0000313" key="1">
    <source>
        <dbReference type="EMBL" id="NEN77803.1"/>
    </source>
</evidence>
<gene>
    <name evidence="1" type="ORF">G3T38_05880</name>
</gene>
<protein>
    <submittedName>
        <fullName evidence="1">Uncharacterized protein</fullName>
    </submittedName>
</protein>
<sequence>MTLFPALATARVELEPTSFRSALDLQEELGLAPADAAGMPDLDLVTELACPAEPGRIALQYDVRPGGADGGDPVGVATLWDLDPHAGHVRAGLQLAPGVADAVAHETRLLLLNVAFATWRVAKVYVHEVHGAWAWDAPGARLEGTLRDYLHDGSRTLDMDVVAVYRSDWDREGREVLGALLGD</sequence>
<evidence type="ECO:0000313" key="2">
    <source>
        <dbReference type="Proteomes" id="UP000468687"/>
    </source>
</evidence>
<dbReference type="Proteomes" id="UP000468687">
    <property type="component" value="Unassembled WGS sequence"/>
</dbReference>
<proteinExistence type="predicted"/>
<dbReference type="EMBL" id="JAAGXA010000003">
    <property type="protein sequence ID" value="NEN77803.1"/>
    <property type="molecule type" value="Genomic_DNA"/>
</dbReference>
<comment type="caution">
    <text evidence="1">The sequence shown here is derived from an EMBL/GenBank/DDBJ whole genome shotgun (WGS) entry which is preliminary data.</text>
</comment>
<name>A0A6P0HGN5_9ACTN</name>
<dbReference type="AlphaFoldDB" id="A0A6P0HGN5"/>
<dbReference type="RefSeq" id="WP_163771166.1">
    <property type="nucleotide sequence ID" value="NZ_JAAGXA010000003.1"/>
</dbReference>
<accession>A0A6P0HGN5</accession>
<reference evidence="1 2" key="1">
    <citation type="journal article" date="2014" name="Int. J. Syst. Evol. Microbiol.">
        <title>Nocardioides zeae sp. nov., isolated from the stem of Zea mays.</title>
        <authorList>
            <person name="Glaeser S.P."/>
            <person name="McInroy J.A."/>
            <person name="Busse H.J."/>
            <person name="Kampfer P."/>
        </authorList>
    </citation>
    <scope>NUCLEOTIDE SEQUENCE [LARGE SCALE GENOMIC DNA]</scope>
    <source>
        <strain evidence="1 2">JCM 30728</strain>
    </source>
</reference>